<sequence>MFVESDLRIIEGKIEKIILNERSYKITLIVNQTNYTLYLKNNVYFKFGDRVEIIFHGKHDQIDAVLNLENGYLYLDPLIYEVNPNSLKEKLRKIVYYTTALIVILIAELALYQLVMDGTIYYFDIAKYALFIMIFSMLLAFYFSFKNLSKTEHRFSKKVFELLNLPNMEQEQLKYLRMTNSYFEVIPNLYFMEHVINIAKKHSSNQTKEIVDRMCSNRNAESLTEFQELKFKLQLQKGMIQEIKKIQIPKDDIHTDPFTEVTATLNGLSIYGYFDEFHLKNKQEVKVILTQFSDDKGYYIWYMYDGEKYLYLDEDQPTTISEKFGWTEAIITMIFIGVFILLFWFVFALFDDFIFFTYVSIVLMQITVFYQVAKVYFTRKFDHESRTKIYVFQQIKALVSLPKHVYWHDLGLYGLYRENQVEPSKSRTGYDLSKPLE</sequence>
<accession>A0A3G2T4W1</accession>
<feature type="transmembrane region" description="Helical" evidence="1">
    <location>
        <begin position="329"/>
        <end position="347"/>
    </location>
</feature>
<protein>
    <submittedName>
        <fullName evidence="2">Uncharacterized protein</fullName>
    </submittedName>
</protein>
<keyword evidence="1" id="KW-1133">Transmembrane helix</keyword>
<organism evidence="2 3">
    <name type="scientific">Acinetobacter wuhouensis</name>
    <dbReference type="NCBI Taxonomy" id="1879050"/>
    <lineage>
        <taxon>Bacteria</taxon>
        <taxon>Pseudomonadati</taxon>
        <taxon>Pseudomonadota</taxon>
        <taxon>Gammaproteobacteria</taxon>
        <taxon>Moraxellales</taxon>
        <taxon>Moraxellaceae</taxon>
        <taxon>Acinetobacter</taxon>
    </lineage>
</organism>
<keyword evidence="1" id="KW-0472">Membrane</keyword>
<dbReference type="RefSeq" id="WP_087552470.1">
    <property type="nucleotide sequence ID" value="NZ_CP033133.1"/>
</dbReference>
<feature type="transmembrane region" description="Helical" evidence="1">
    <location>
        <begin position="125"/>
        <end position="145"/>
    </location>
</feature>
<evidence type="ECO:0000256" key="1">
    <source>
        <dbReference type="SAM" id="Phobius"/>
    </source>
</evidence>
<feature type="transmembrane region" description="Helical" evidence="1">
    <location>
        <begin position="353"/>
        <end position="373"/>
    </location>
</feature>
<evidence type="ECO:0000313" key="3">
    <source>
        <dbReference type="Proteomes" id="UP000279962"/>
    </source>
</evidence>
<keyword evidence="1" id="KW-0812">Transmembrane</keyword>
<dbReference type="EMBL" id="CP033133">
    <property type="protein sequence ID" value="AYO55101.1"/>
    <property type="molecule type" value="Genomic_DNA"/>
</dbReference>
<dbReference type="Proteomes" id="UP000279962">
    <property type="component" value="Chromosome"/>
</dbReference>
<feature type="transmembrane region" description="Helical" evidence="1">
    <location>
        <begin position="94"/>
        <end position="113"/>
    </location>
</feature>
<gene>
    <name evidence="2" type="ORF">CDG68_16185</name>
</gene>
<dbReference type="AlphaFoldDB" id="A0A3G2T4W1"/>
<proteinExistence type="predicted"/>
<name>A0A3G2T4W1_9GAMM</name>
<evidence type="ECO:0000313" key="2">
    <source>
        <dbReference type="EMBL" id="AYO55101.1"/>
    </source>
</evidence>
<reference evidence="2 3" key="1">
    <citation type="submission" date="2018-10" db="EMBL/GenBank/DDBJ databases">
        <title>The complete genome of Acinetobacter wuhouensis strain WCHAW010062.</title>
        <authorList>
            <person name="Hu Y."/>
            <person name="Long H."/>
            <person name="Feng Y."/>
            <person name="Zong Z."/>
        </authorList>
    </citation>
    <scope>NUCLEOTIDE SEQUENCE [LARGE SCALE GENOMIC DNA]</scope>
    <source>
        <strain evidence="2 3">WCHAW010062</strain>
    </source>
</reference>